<sequence length="552" mass="56797">MFVPVGPSTASQQPVAPGIPVCSGSGANLFGATSGTRDTRCSGSGAKHFGATSGTRDTRCPGSGAKHFGATSGTRDTRCSGSGAKHFGATSGTRDTRCSGSGAKHFGATSGTRDTRCPGSGAKHFGATSGSRATRCSGSGANRSGATSGTQDTRCSGSGANLFGATSGTRDTRCPGSGAKHFGAPSTQPVVSAPSSQHMAPVVPGAPTTQPIAAPPTARPANTPVDPVDTFKTPAPVLPPVLVPTRTPITPVTTAAPLPTPVPEATPVPSAQAPSVSGFIIVSETALAQCEVGCVEGLAAAFDLQPYRVQCICPEVRRRSLRSMLANRRNVTSVHPSEGAYLSRRRLTTAEVPYVVTVPGITTQGMVQSINHFQANYMEVSSSLGVPGDEVVFSTLEFVAASSSHISNMDVPLLVNPPASGASTNAIGMFIICILALLLGTCVCLEAVLNFCGKYCSTYLIRARGMLAPHHRAIVPASMVVLMKEKQGMRAKKSSYARCASEFGSARSLSGLPGSFPADDIDHCTNHHPGHHRAEFREGRVSHAVADAKPAY</sequence>
<feature type="region of interest" description="Disordered" evidence="1">
    <location>
        <begin position="66"/>
        <end position="200"/>
    </location>
</feature>
<name>D7G150_ECTSI</name>
<dbReference type="EMBL" id="FN648636">
    <property type="protein sequence ID" value="CBJ33160.1"/>
    <property type="molecule type" value="Genomic_DNA"/>
</dbReference>
<dbReference type="AlphaFoldDB" id="D7G150"/>
<keyword evidence="2" id="KW-1133">Transmembrane helix</keyword>
<dbReference type="InParanoid" id="D7G150"/>
<keyword evidence="2" id="KW-0472">Membrane</keyword>
<keyword evidence="2" id="KW-0812">Transmembrane</keyword>
<reference evidence="3 4" key="1">
    <citation type="journal article" date="2010" name="Nature">
        <title>The Ectocarpus genome and the independent evolution of multicellularity in brown algae.</title>
        <authorList>
            <person name="Cock J.M."/>
            <person name="Sterck L."/>
            <person name="Rouze P."/>
            <person name="Scornet D."/>
            <person name="Allen A.E."/>
            <person name="Amoutzias G."/>
            <person name="Anthouard V."/>
            <person name="Artiguenave F."/>
            <person name="Aury J.M."/>
            <person name="Badger J.H."/>
            <person name="Beszteri B."/>
            <person name="Billiau K."/>
            <person name="Bonnet E."/>
            <person name="Bothwell J.H."/>
            <person name="Bowler C."/>
            <person name="Boyen C."/>
            <person name="Brownlee C."/>
            <person name="Carrano C.J."/>
            <person name="Charrier B."/>
            <person name="Cho G.Y."/>
            <person name="Coelho S.M."/>
            <person name="Collen J."/>
            <person name="Corre E."/>
            <person name="Da Silva C."/>
            <person name="Delage L."/>
            <person name="Delaroque N."/>
            <person name="Dittami S.M."/>
            <person name="Doulbeau S."/>
            <person name="Elias M."/>
            <person name="Farnham G."/>
            <person name="Gachon C.M."/>
            <person name="Gschloessl B."/>
            <person name="Heesch S."/>
            <person name="Jabbari K."/>
            <person name="Jubin C."/>
            <person name="Kawai H."/>
            <person name="Kimura K."/>
            <person name="Kloareg B."/>
            <person name="Kupper F.C."/>
            <person name="Lang D."/>
            <person name="Le Bail A."/>
            <person name="Leblanc C."/>
            <person name="Lerouge P."/>
            <person name="Lohr M."/>
            <person name="Lopez P.J."/>
            <person name="Martens C."/>
            <person name="Maumus F."/>
            <person name="Michel G."/>
            <person name="Miranda-Saavedra D."/>
            <person name="Morales J."/>
            <person name="Moreau H."/>
            <person name="Motomura T."/>
            <person name="Nagasato C."/>
            <person name="Napoli C.A."/>
            <person name="Nelson D.R."/>
            <person name="Nyvall-Collen P."/>
            <person name="Peters A.F."/>
            <person name="Pommier C."/>
            <person name="Potin P."/>
            <person name="Poulain J."/>
            <person name="Quesneville H."/>
            <person name="Read B."/>
            <person name="Rensing S.A."/>
            <person name="Ritter A."/>
            <person name="Rousvoal S."/>
            <person name="Samanta M."/>
            <person name="Samson G."/>
            <person name="Schroeder D.C."/>
            <person name="Segurens B."/>
            <person name="Strittmatter M."/>
            <person name="Tonon T."/>
            <person name="Tregear J.W."/>
            <person name="Valentin K."/>
            <person name="von Dassow P."/>
            <person name="Yamagishi T."/>
            <person name="Van de Peer Y."/>
            <person name="Wincker P."/>
        </authorList>
    </citation>
    <scope>NUCLEOTIDE SEQUENCE [LARGE SCALE GENOMIC DNA]</scope>
    <source>
        <strain evidence="4">Ec32 / CCAP1310/4</strain>
    </source>
</reference>
<proteinExistence type="predicted"/>
<organism evidence="3 4">
    <name type="scientific">Ectocarpus siliculosus</name>
    <name type="common">Brown alga</name>
    <name type="synonym">Conferva siliculosa</name>
    <dbReference type="NCBI Taxonomy" id="2880"/>
    <lineage>
        <taxon>Eukaryota</taxon>
        <taxon>Sar</taxon>
        <taxon>Stramenopiles</taxon>
        <taxon>Ochrophyta</taxon>
        <taxon>PX clade</taxon>
        <taxon>Phaeophyceae</taxon>
        <taxon>Ectocarpales</taxon>
        <taxon>Ectocarpaceae</taxon>
        <taxon>Ectocarpus</taxon>
    </lineage>
</organism>
<accession>D7G150</accession>
<feature type="transmembrane region" description="Helical" evidence="2">
    <location>
        <begin position="426"/>
        <end position="452"/>
    </location>
</feature>
<keyword evidence="4" id="KW-1185">Reference proteome</keyword>
<feature type="compositionally biased region" description="Polar residues" evidence="1">
    <location>
        <begin position="185"/>
        <end position="198"/>
    </location>
</feature>
<dbReference type="STRING" id="2880.D7G150"/>
<evidence type="ECO:0000256" key="2">
    <source>
        <dbReference type="SAM" id="Phobius"/>
    </source>
</evidence>
<feature type="compositionally biased region" description="Polar residues" evidence="1">
    <location>
        <begin position="128"/>
        <end position="169"/>
    </location>
</feature>
<evidence type="ECO:0000313" key="3">
    <source>
        <dbReference type="EMBL" id="CBJ33160.1"/>
    </source>
</evidence>
<protein>
    <submittedName>
        <fullName evidence="3">Uncharacterized protein</fullName>
    </submittedName>
</protein>
<evidence type="ECO:0000256" key="1">
    <source>
        <dbReference type="SAM" id="MobiDB-lite"/>
    </source>
</evidence>
<dbReference type="EMBL" id="FN649731">
    <property type="protein sequence ID" value="CBJ33160.1"/>
    <property type="molecule type" value="Genomic_DNA"/>
</dbReference>
<evidence type="ECO:0000313" key="4">
    <source>
        <dbReference type="Proteomes" id="UP000002630"/>
    </source>
</evidence>
<dbReference type="Proteomes" id="UP000002630">
    <property type="component" value="Linkage Group LG06"/>
</dbReference>
<gene>
    <name evidence="3" type="ORF">Esi_0435_0001</name>
</gene>
<feature type="region of interest" description="Disordered" evidence="1">
    <location>
        <begin position="41"/>
        <end position="60"/>
    </location>
</feature>